<evidence type="ECO:0000256" key="6">
    <source>
        <dbReference type="ARBA" id="ARBA00023136"/>
    </source>
</evidence>
<dbReference type="InterPro" id="IPR000276">
    <property type="entry name" value="GPCR_Rhodpsn"/>
</dbReference>
<evidence type="ECO:0000256" key="3">
    <source>
        <dbReference type="ARBA" id="ARBA00022692"/>
    </source>
</evidence>
<keyword evidence="5" id="KW-0297">G-protein coupled receptor</keyword>
<comment type="subcellular location">
    <subcellularLocation>
        <location evidence="1">Cell membrane</location>
        <topology evidence="1">Multi-pass membrane protein</topology>
    </subcellularLocation>
</comment>
<evidence type="ECO:0000256" key="1">
    <source>
        <dbReference type="ARBA" id="ARBA00004651"/>
    </source>
</evidence>
<feature type="compositionally biased region" description="Polar residues" evidence="10">
    <location>
        <begin position="512"/>
        <end position="538"/>
    </location>
</feature>
<keyword evidence="4 11" id="KW-1133">Transmembrane helix</keyword>
<gene>
    <name evidence="13" type="ORF">BXYJ_LOCUS10855</name>
</gene>
<keyword evidence="9" id="KW-0807">Transducer</keyword>
<accession>A0A7I8XP27</accession>
<dbReference type="GO" id="GO:0004930">
    <property type="term" value="F:G protein-coupled receptor activity"/>
    <property type="evidence" value="ECO:0007669"/>
    <property type="project" value="UniProtKB-KW"/>
</dbReference>
<feature type="domain" description="G-protein coupled receptors family 1 profile" evidence="12">
    <location>
        <begin position="124"/>
        <end position="473"/>
    </location>
</feature>
<feature type="region of interest" description="Disordered" evidence="10">
    <location>
        <begin position="372"/>
        <end position="392"/>
    </location>
</feature>
<evidence type="ECO:0000313" key="13">
    <source>
        <dbReference type="EMBL" id="CAD5230174.1"/>
    </source>
</evidence>
<feature type="transmembrane region" description="Helical" evidence="11">
    <location>
        <begin position="412"/>
        <end position="433"/>
    </location>
</feature>
<feature type="compositionally biased region" description="Acidic residues" evidence="10">
    <location>
        <begin position="665"/>
        <end position="674"/>
    </location>
</feature>
<dbReference type="PANTHER" id="PTHR24246:SF27">
    <property type="entry name" value="ADENOSINE RECEPTOR, ISOFORM A"/>
    <property type="match status" value="1"/>
</dbReference>
<dbReference type="PANTHER" id="PTHR24246">
    <property type="entry name" value="OLFACTORY RECEPTOR AND ADENOSINE RECEPTOR"/>
    <property type="match status" value="1"/>
</dbReference>
<organism evidence="13 14">
    <name type="scientific">Bursaphelenchus xylophilus</name>
    <name type="common">Pinewood nematode worm</name>
    <name type="synonym">Aphelenchoides xylophilus</name>
    <dbReference type="NCBI Taxonomy" id="6326"/>
    <lineage>
        <taxon>Eukaryota</taxon>
        <taxon>Metazoa</taxon>
        <taxon>Ecdysozoa</taxon>
        <taxon>Nematoda</taxon>
        <taxon>Chromadorea</taxon>
        <taxon>Rhabditida</taxon>
        <taxon>Tylenchina</taxon>
        <taxon>Tylenchomorpha</taxon>
        <taxon>Aphelenchoidea</taxon>
        <taxon>Aphelenchoididae</taxon>
        <taxon>Bursaphelenchus</taxon>
    </lineage>
</organism>
<keyword evidence="8" id="KW-0325">Glycoprotein</keyword>
<proteinExistence type="predicted"/>
<keyword evidence="14" id="KW-1185">Reference proteome</keyword>
<feature type="transmembrane region" description="Helical" evidence="11">
    <location>
        <begin position="187"/>
        <end position="210"/>
    </location>
</feature>
<dbReference type="CDD" id="cd00637">
    <property type="entry name" value="7tm_classA_rhodopsin-like"/>
    <property type="match status" value="1"/>
</dbReference>
<comment type="caution">
    <text evidence="13">The sequence shown here is derived from an EMBL/GenBank/DDBJ whole genome shotgun (WGS) entry which is preliminary data.</text>
</comment>
<dbReference type="Proteomes" id="UP000659654">
    <property type="component" value="Unassembled WGS sequence"/>
</dbReference>
<name>A0A7I8XP27_BURXY</name>
<keyword evidence="2" id="KW-1003">Cell membrane</keyword>
<evidence type="ECO:0000256" key="5">
    <source>
        <dbReference type="ARBA" id="ARBA00023040"/>
    </source>
</evidence>
<evidence type="ECO:0000313" key="14">
    <source>
        <dbReference type="Proteomes" id="UP000659654"/>
    </source>
</evidence>
<evidence type="ECO:0000256" key="11">
    <source>
        <dbReference type="SAM" id="Phobius"/>
    </source>
</evidence>
<dbReference type="OrthoDB" id="5839342at2759"/>
<feature type="transmembrane region" description="Helical" evidence="11">
    <location>
        <begin position="144"/>
        <end position="167"/>
    </location>
</feature>
<keyword evidence="6 11" id="KW-0472">Membrane</keyword>
<dbReference type="GO" id="GO:0005886">
    <property type="term" value="C:plasma membrane"/>
    <property type="evidence" value="ECO:0007669"/>
    <property type="project" value="UniProtKB-SubCell"/>
</dbReference>
<evidence type="ECO:0000256" key="2">
    <source>
        <dbReference type="ARBA" id="ARBA00022475"/>
    </source>
</evidence>
<dbReference type="Proteomes" id="UP000582659">
    <property type="component" value="Unassembled WGS sequence"/>
</dbReference>
<dbReference type="EMBL" id="CAJFDI010000005">
    <property type="protein sequence ID" value="CAD5230174.1"/>
    <property type="molecule type" value="Genomic_DNA"/>
</dbReference>
<dbReference type="PROSITE" id="PS50262">
    <property type="entry name" value="G_PROTEIN_RECEP_F1_2"/>
    <property type="match status" value="1"/>
</dbReference>
<protein>
    <submittedName>
        <fullName evidence="13">(pine wood nematode) hypothetical protein</fullName>
    </submittedName>
</protein>
<keyword evidence="7" id="KW-0675">Receptor</keyword>
<sequence>MAEWFKISAGIRSQKAHNLPKVMKSSESVETEDENNLDSLLEDSDLLTTLAPSHEAAEEILYAAETGNLQNPADFFHDILASRNMTSLDFRNINYSHYPTSPPNYPMLISVNICNTLGLLCIFLNLFVVYALLRNRRRVLANVFYVLVLHCAFVDLIRGTCLVAWGMPNLLINRLNTVQDRLLLLKINQFTLIVLRSCNFLTIFNLLVFTTNEFIVIKFPLHYRRYFRRRTVLVILGCSWLISVLFGVGSVFSNFFPSAHSVLVLNNGTAYLRGKAYSRGPGLTRREMDGVSINVICMLMIFVLCYLCLVIVLICYGTILRTIRQFHSGDTKGKFHNEESQKFNRSTMHSHQCSSQKCIEIDKEGRSTVVSNGNSVQVPNDSSAKTSTASQPFSRCNSHRKWRTHLMSRHKYLIVIGSVLFVDILFLFPYSGIQLVAFLQINKLLDLSPKSSLIRYGFQILIGIHSVCQPLCYFRMNEFRRLACCCAQPKISRSKSFSQSKEGLASNDEETNTPLQSNPRAHQYQQRIHKLSTGSHTDPINKRLRHHHQKDQHSVGPVRRLSRLISQSLMDSETESDYDERAPDLVLPAVTVIVPNEQIEDPELPHTPTESSPFLETNWNRVVGASLRFRGGFNEDEANRHKLSTLSDMRSSTCFERESFCLPSEAEDDYDEDEPSSRRNSALPQ</sequence>
<evidence type="ECO:0000256" key="8">
    <source>
        <dbReference type="ARBA" id="ARBA00023180"/>
    </source>
</evidence>
<dbReference type="SUPFAM" id="SSF81321">
    <property type="entry name" value="Family A G protein-coupled receptor-like"/>
    <property type="match status" value="1"/>
</dbReference>
<feature type="transmembrane region" description="Helical" evidence="11">
    <location>
        <begin position="291"/>
        <end position="316"/>
    </location>
</feature>
<dbReference type="AlphaFoldDB" id="A0A7I8XP27"/>
<keyword evidence="3 11" id="KW-0812">Transmembrane</keyword>
<evidence type="ECO:0000256" key="10">
    <source>
        <dbReference type="SAM" id="MobiDB-lite"/>
    </source>
</evidence>
<feature type="transmembrane region" description="Helical" evidence="11">
    <location>
        <begin position="107"/>
        <end position="132"/>
    </location>
</feature>
<dbReference type="Gene3D" id="1.20.1070.10">
    <property type="entry name" value="Rhodopsin 7-helix transmembrane proteins"/>
    <property type="match status" value="1"/>
</dbReference>
<evidence type="ECO:0000256" key="7">
    <source>
        <dbReference type="ARBA" id="ARBA00023170"/>
    </source>
</evidence>
<evidence type="ECO:0000259" key="12">
    <source>
        <dbReference type="PROSITE" id="PS50262"/>
    </source>
</evidence>
<feature type="region of interest" description="Disordered" evidence="10">
    <location>
        <begin position="497"/>
        <end position="557"/>
    </location>
</feature>
<evidence type="ECO:0000256" key="4">
    <source>
        <dbReference type="ARBA" id="ARBA00022989"/>
    </source>
</evidence>
<dbReference type="InterPro" id="IPR017452">
    <property type="entry name" value="GPCR_Rhodpsn_7TM"/>
</dbReference>
<dbReference type="EMBL" id="CAJFCV020000005">
    <property type="protein sequence ID" value="CAG9121091.1"/>
    <property type="molecule type" value="Genomic_DNA"/>
</dbReference>
<evidence type="ECO:0000256" key="9">
    <source>
        <dbReference type="ARBA" id="ARBA00023224"/>
    </source>
</evidence>
<dbReference type="Pfam" id="PF00001">
    <property type="entry name" value="7tm_1"/>
    <property type="match status" value="1"/>
</dbReference>
<reference evidence="13" key="1">
    <citation type="submission" date="2020-09" db="EMBL/GenBank/DDBJ databases">
        <authorList>
            <person name="Kikuchi T."/>
        </authorList>
    </citation>
    <scope>NUCLEOTIDE SEQUENCE</scope>
    <source>
        <strain evidence="13">Ka4C1</strain>
    </source>
</reference>
<feature type="region of interest" description="Disordered" evidence="10">
    <location>
        <begin position="661"/>
        <end position="685"/>
    </location>
</feature>
<feature type="transmembrane region" description="Helical" evidence="11">
    <location>
        <begin position="231"/>
        <end position="256"/>
    </location>
</feature>